<reference evidence="1" key="2">
    <citation type="submission" date="2021-04" db="EMBL/GenBank/DDBJ databases">
        <authorList>
            <person name="Gilroy R."/>
        </authorList>
    </citation>
    <scope>NUCLEOTIDE SEQUENCE</scope>
    <source>
        <strain evidence="1">5032</strain>
    </source>
</reference>
<proteinExistence type="predicted"/>
<accession>A0A9D2HQB1</accession>
<evidence type="ECO:0000313" key="2">
    <source>
        <dbReference type="Proteomes" id="UP000823821"/>
    </source>
</evidence>
<gene>
    <name evidence="1" type="ORF">H9784_08545</name>
</gene>
<protein>
    <submittedName>
        <fullName evidence="1">Uncharacterized protein</fullName>
    </submittedName>
</protein>
<sequence>MTTQELLEIIQRHNIQAEADKDGDIHFTHEDISMTLLHDDDDPNYISLGAGFEDIDEELHEACYALAAALSQTYKVGKVIVYDDDEGFALRFSVEALVSPEIFDRDLPRYLDIVTEMIADFFDTAAGEDGE</sequence>
<dbReference type="InterPro" id="IPR019660">
    <property type="entry name" value="Put_sensory_transdc_reg_YbjN"/>
</dbReference>
<comment type="caution">
    <text evidence="1">The sequence shown here is derived from an EMBL/GenBank/DDBJ whole genome shotgun (WGS) entry which is preliminary data.</text>
</comment>
<reference evidence="1" key="1">
    <citation type="journal article" date="2021" name="PeerJ">
        <title>Extensive microbial diversity within the chicken gut microbiome revealed by metagenomics and culture.</title>
        <authorList>
            <person name="Gilroy R."/>
            <person name="Ravi A."/>
            <person name="Getino M."/>
            <person name="Pursley I."/>
            <person name="Horton D.L."/>
            <person name="Alikhan N.F."/>
            <person name="Baker D."/>
            <person name="Gharbi K."/>
            <person name="Hall N."/>
            <person name="Watson M."/>
            <person name="Adriaenssens E.M."/>
            <person name="Foster-Nyarko E."/>
            <person name="Jarju S."/>
            <person name="Secka A."/>
            <person name="Antonio M."/>
            <person name="Oren A."/>
            <person name="Chaudhuri R.R."/>
            <person name="La Ragione R."/>
            <person name="Hildebrand F."/>
            <person name="Pallen M.J."/>
        </authorList>
    </citation>
    <scope>NUCLEOTIDE SEQUENCE</scope>
    <source>
        <strain evidence="1">5032</strain>
    </source>
</reference>
<dbReference type="Pfam" id="PF10722">
    <property type="entry name" value="YbjN"/>
    <property type="match status" value="1"/>
</dbReference>
<evidence type="ECO:0000313" key="1">
    <source>
        <dbReference type="EMBL" id="HJA79593.1"/>
    </source>
</evidence>
<dbReference type="EMBL" id="DWZD01000046">
    <property type="protein sequence ID" value="HJA79593.1"/>
    <property type="molecule type" value="Genomic_DNA"/>
</dbReference>
<organism evidence="1 2">
    <name type="scientific">Candidatus Desulfovibrio intestinavium</name>
    <dbReference type="NCBI Taxonomy" id="2838534"/>
    <lineage>
        <taxon>Bacteria</taxon>
        <taxon>Pseudomonadati</taxon>
        <taxon>Thermodesulfobacteriota</taxon>
        <taxon>Desulfovibrionia</taxon>
        <taxon>Desulfovibrionales</taxon>
        <taxon>Desulfovibrionaceae</taxon>
        <taxon>Desulfovibrio</taxon>
    </lineage>
</organism>
<name>A0A9D2HQB1_9BACT</name>
<dbReference type="AlphaFoldDB" id="A0A9D2HQB1"/>
<dbReference type="Proteomes" id="UP000823821">
    <property type="component" value="Unassembled WGS sequence"/>
</dbReference>